<gene>
    <name evidence="3" type="ORF">ENO26_02690</name>
</gene>
<dbReference type="InterPro" id="IPR046348">
    <property type="entry name" value="SIS_dom_sf"/>
</dbReference>
<feature type="domain" description="SIS" evidence="2">
    <location>
        <begin position="32"/>
        <end position="176"/>
    </location>
</feature>
<dbReference type="InterPro" id="IPR001347">
    <property type="entry name" value="SIS_dom"/>
</dbReference>
<dbReference type="CDD" id="cd05008">
    <property type="entry name" value="SIS_GlmS_GlmD_1"/>
    <property type="match status" value="1"/>
</dbReference>
<dbReference type="GO" id="GO:0006047">
    <property type="term" value="P:UDP-N-acetylglucosamine metabolic process"/>
    <property type="evidence" value="ECO:0007669"/>
    <property type="project" value="TreeGrafter"/>
</dbReference>
<proteinExistence type="predicted"/>
<protein>
    <submittedName>
        <fullName evidence="3">SIS domain-containing protein</fullName>
    </submittedName>
</protein>
<dbReference type="AlphaFoldDB" id="A0A7J2U2D9"/>
<feature type="domain" description="SIS" evidence="2">
    <location>
        <begin position="204"/>
        <end position="342"/>
    </location>
</feature>
<dbReference type="GO" id="GO:0097367">
    <property type="term" value="F:carbohydrate derivative binding"/>
    <property type="evidence" value="ECO:0007669"/>
    <property type="project" value="InterPro"/>
</dbReference>
<sequence>MRICCEKTLRDILEISTSIESVGKSFDVIKGVAEAIVGRGCRYFYFTGCGSSYYSAMLASFPLLVEGIDVGVYVLPSSEILMYYSSRLSRECCLVAISRSGETAETLDVLKIGRERGVYSIVITISERSRARDYVDSYLYIDVGAERGVVMTKSFFSMTLAGLMLTRSIVGMISGKIYDIISQLPILKEYVENVVNGREKIFSLARSYVEKGVKRFVFLGSGPAYPIALEGSLKLKESTYIATEALHALEFRHGPIATVGENQVIVVLNQDGESYNYVYKLYKELLSMGSYVLRLSSRDVDENTIPIAKTDFEELNVLSAIVPLQLFAYGYASALGLDIDNPRNLVKVVKQY</sequence>
<dbReference type="GO" id="GO:0006002">
    <property type="term" value="P:fructose 6-phosphate metabolic process"/>
    <property type="evidence" value="ECO:0007669"/>
    <property type="project" value="TreeGrafter"/>
</dbReference>
<dbReference type="SUPFAM" id="SSF53697">
    <property type="entry name" value="SIS domain"/>
    <property type="match status" value="1"/>
</dbReference>
<organism evidence="3">
    <name type="scientific">Ignisphaera aggregans</name>
    <dbReference type="NCBI Taxonomy" id="334771"/>
    <lineage>
        <taxon>Archaea</taxon>
        <taxon>Thermoproteota</taxon>
        <taxon>Thermoprotei</taxon>
        <taxon>Desulfurococcales</taxon>
        <taxon>Desulfurococcaceae</taxon>
        <taxon>Ignisphaera</taxon>
    </lineage>
</organism>
<dbReference type="PROSITE" id="PS51464">
    <property type="entry name" value="SIS"/>
    <property type="match status" value="2"/>
</dbReference>
<dbReference type="InterPro" id="IPR035490">
    <property type="entry name" value="GlmS/FrlB_SIS"/>
</dbReference>
<dbReference type="InterPro" id="IPR035466">
    <property type="entry name" value="GlmS/AgaS_SIS"/>
</dbReference>
<evidence type="ECO:0000256" key="1">
    <source>
        <dbReference type="ARBA" id="ARBA00022737"/>
    </source>
</evidence>
<reference evidence="3" key="1">
    <citation type="journal article" date="2020" name="mSystems">
        <title>Genome- and Community-Level Interaction Insights into Carbon Utilization and Element Cycling Functions of Hydrothermarchaeota in Hydrothermal Sediment.</title>
        <authorList>
            <person name="Zhou Z."/>
            <person name="Liu Y."/>
            <person name="Xu W."/>
            <person name="Pan J."/>
            <person name="Luo Z.H."/>
            <person name="Li M."/>
        </authorList>
    </citation>
    <scope>NUCLEOTIDE SEQUENCE [LARGE SCALE GENOMIC DNA]</scope>
    <source>
        <strain evidence="3">SpSt-125</strain>
    </source>
</reference>
<dbReference type="GO" id="GO:0004360">
    <property type="term" value="F:glutamine-fructose-6-phosphate transaminase (isomerizing) activity"/>
    <property type="evidence" value="ECO:0007669"/>
    <property type="project" value="TreeGrafter"/>
</dbReference>
<dbReference type="PANTHER" id="PTHR10937">
    <property type="entry name" value="GLUCOSAMINE--FRUCTOSE-6-PHOSPHATE AMINOTRANSFERASE, ISOMERIZING"/>
    <property type="match status" value="1"/>
</dbReference>
<accession>A0A7J2U2D9</accession>
<dbReference type="CDD" id="cd05009">
    <property type="entry name" value="SIS_GlmS_GlmD_2"/>
    <property type="match status" value="1"/>
</dbReference>
<evidence type="ECO:0000313" key="3">
    <source>
        <dbReference type="EMBL" id="HEM66467.1"/>
    </source>
</evidence>
<dbReference type="Pfam" id="PF01380">
    <property type="entry name" value="SIS"/>
    <property type="match status" value="2"/>
</dbReference>
<dbReference type="PANTHER" id="PTHR10937:SF0">
    <property type="entry name" value="GLUTAMINE--FRUCTOSE-6-PHOSPHATE TRANSAMINASE (ISOMERIZING)"/>
    <property type="match status" value="1"/>
</dbReference>
<name>A0A7J2U2D9_9CREN</name>
<comment type="caution">
    <text evidence="3">The sequence shown here is derived from an EMBL/GenBank/DDBJ whole genome shotgun (WGS) entry which is preliminary data.</text>
</comment>
<evidence type="ECO:0000259" key="2">
    <source>
        <dbReference type="PROSITE" id="PS51464"/>
    </source>
</evidence>
<dbReference type="Gene3D" id="3.40.50.10490">
    <property type="entry name" value="Glucose-6-phosphate isomerase like protein, domain 1"/>
    <property type="match status" value="2"/>
</dbReference>
<dbReference type="EMBL" id="DSEU01000015">
    <property type="protein sequence ID" value="HEM66467.1"/>
    <property type="molecule type" value="Genomic_DNA"/>
</dbReference>
<dbReference type="GO" id="GO:0006487">
    <property type="term" value="P:protein N-linked glycosylation"/>
    <property type="evidence" value="ECO:0007669"/>
    <property type="project" value="TreeGrafter"/>
</dbReference>
<keyword evidence="1" id="KW-0677">Repeat</keyword>